<dbReference type="SUPFAM" id="SSF55785">
    <property type="entry name" value="PYP-like sensor domain (PAS domain)"/>
    <property type="match status" value="1"/>
</dbReference>
<dbReference type="Proteomes" id="UP001205919">
    <property type="component" value="Unassembled WGS sequence"/>
</dbReference>
<dbReference type="Gene3D" id="3.30.70.270">
    <property type="match status" value="1"/>
</dbReference>
<dbReference type="Gene3D" id="3.30.450.20">
    <property type="entry name" value="PAS domain"/>
    <property type="match status" value="1"/>
</dbReference>
<sequence length="544" mass="61808">MCYRSYALVCMTATVALMLLYVAAMEKMASGAEPRRGDKYGEKPHTGRRDAFRADKYKEALSSLYDRCYEFDLTHNRIIAGGEHFQGYGFAANDQRQTILDFCQNHVHPDDRELYLRFALPENNRDDFEHGVTGANIEYRTLTPDGASYRWKSAVNNVFTDPDDLSLRSLWFISDITDEREKNERLSMMAERDSLTGLYNKTRIREMVEKEIESLGKTDSPAAMIMVDIDNFKNVNDLMGHLFGDAVLVSVAQTLRGIFTGDSLLGRAGGDEFVVFLPGADANAAQRMAEEACLALSSLHRNYFGMLQFSASIGVALFPQQGKNFLDLYNKADIALYHSKNSGKARCQLYKESMGLSFAQMGTEAQDGSDTTDLFAKDPARHILRILYNAKDTELAVCGIIELIVRRFNFSRGYIFRNSDDGRHFSEIYEFCNDGVAATKEMFQNRSYEDERPDYRKHFNDDGIFWMEIESVDAELFETFDNQNIHTLVQTAVMDNGDFIGFLGFDCCDPSRVFSKEEKTVIEITGQVIASFIVRNFLYGGRRQ</sequence>
<evidence type="ECO:0000313" key="3">
    <source>
        <dbReference type="Proteomes" id="UP001205919"/>
    </source>
</evidence>
<dbReference type="InterPro" id="IPR000160">
    <property type="entry name" value="GGDEF_dom"/>
</dbReference>
<dbReference type="PANTHER" id="PTHR44757:SF2">
    <property type="entry name" value="BIOFILM ARCHITECTURE MAINTENANCE PROTEIN MBAA"/>
    <property type="match status" value="1"/>
</dbReference>
<feature type="domain" description="GGDEF" evidence="1">
    <location>
        <begin position="220"/>
        <end position="352"/>
    </location>
</feature>
<dbReference type="PROSITE" id="PS50887">
    <property type="entry name" value="GGDEF"/>
    <property type="match status" value="1"/>
</dbReference>
<dbReference type="FunFam" id="3.30.70.270:FF:000001">
    <property type="entry name" value="Diguanylate cyclase domain protein"/>
    <property type="match status" value="1"/>
</dbReference>
<proteinExistence type="predicted"/>
<accession>A0AAW5K4Q0</accession>
<comment type="caution">
    <text evidence="2">The sequence shown here is derived from an EMBL/GenBank/DDBJ whole genome shotgun (WGS) entry which is preliminary data.</text>
</comment>
<dbReference type="NCBIfam" id="TIGR00254">
    <property type="entry name" value="GGDEF"/>
    <property type="match status" value="1"/>
</dbReference>
<dbReference type="Gene3D" id="3.30.450.40">
    <property type="match status" value="1"/>
</dbReference>
<dbReference type="EMBL" id="JANFYT010000012">
    <property type="protein sequence ID" value="MCQ4814129.1"/>
    <property type="molecule type" value="Genomic_DNA"/>
</dbReference>
<dbReference type="CDD" id="cd01949">
    <property type="entry name" value="GGDEF"/>
    <property type="match status" value="1"/>
</dbReference>
<dbReference type="SMART" id="SM00267">
    <property type="entry name" value="GGDEF"/>
    <property type="match status" value="1"/>
</dbReference>
<dbReference type="SUPFAM" id="SSF55073">
    <property type="entry name" value="Nucleotide cyclase"/>
    <property type="match status" value="1"/>
</dbReference>
<dbReference type="InterPro" id="IPR029787">
    <property type="entry name" value="Nucleotide_cyclase"/>
</dbReference>
<dbReference type="InterPro" id="IPR029016">
    <property type="entry name" value="GAF-like_dom_sf"/>
</dbReference>
<protein>
    <submittedName>
        <fullName evidence="2">Sensor domain-containing diguanylate cyclase</fullName>
    </submittedName>
</protein>
<evidence type="ECO:0000259" key="1">
    <source>
        <dbReference type="PROSITE" id="PS50887"/>
    </source>
</evidence>
<keyword evidence="3" id="KW-1185">Reference proteome</keyword>
<dbReference type="InterPro" id="IPR035965">
    <property type="entry name" value="PAS-like_dom_sf"/>
</dbReference>
<organism evidence="2 3">
    <name type="scientific">Cloacibacillus evryensis</name>
    <dbReference type="NCBI Taxonomy" id="508460"/>
    <lineage>
        <taxon>Bacteria</taxon>
        <taxon>Thermotogati</taxon>
        <taxon>Synergistota</taxon>
        <taxon>Synergistia</taxon>
        <taxon>Synergistales</taxon>
        <taxon>Synergistaceae</taxon>
        <taxon>Cloacibacillus</taxon>
    </lineage>
</organism>
<dbReference type="RefSeq" id="WP_187118618.1">
    <property type="nucleotide sequence ID" value="NZ_DBEWVB010000240.1"/>
</dbReference>
<dbReference type="AlphaFoldDB" id="A0AAW5K4Q0"/>
<dbReference type="Pfam" id="PF00990">
    <property type="entry name" value="GGDEF"/>
    <property type="match status" value="1"/>
</dbReference>
<dbReference type="InterPro" id="IPR052155">
    <property type="entry name" value="Biofilm_reg_signaling"/>
</dbReference>
<dbReference type="PANTHER" id="PTHR44757">
    <property type="entry name" value="DIGUANYLATE CYCLASE DGCP"/>
    <property type="match status" value="1"/>
</dbReference>
<gene>
    <name evidence="2" type="ORF">NE630_06765</name>
</gene>
<dbReference type="InterPro" id="IPR043128">
    <property type="entry name" value="Rev_trsase/Diguanyl_cyclase"/>
</dbReference>
<reference evidence="2 3" key="1">
    <citation type="submission" date="2022-06" db="EMBL/GenBank/DDBJ databases">
        <title>Isolation of gut microbiota from human fecal samples.</title>
        <authorList>
            <person name="Pamer E.G."/>
            <person name="Barat B."/>
            <person name="Waligurski E."/>
            <person name="Medina S."/>
            <person name="Paddock L."/>
            <person name="Mostad J."/>
        </authorList>
    </citation>
    <scope>NUCLEOTIDE SEQUENCE [LARGE SCALE GENOMIC DNA]</scope>
    <source>
        <strain evidence="2 3">DFI.9.90</strain>
    </source>
</reference>
<dbReference type="SUPFAM" id="SSF55781">
    <property type="entry name" value="GAF domain-like"/>
    <property type="match status" value="1"/>
</dbReference>
<name>A0AAW5K4Q0_9BACT</name>
<evidence type="ECO:0000313" key="2">
    <source>
        <dbReference type="EMBL" id="MCQ4814129.1"/>
    </source>
</evidence>